<dbReference type="InterPro" id="IPR043129">
    <property type="entry name" value="ATPase_NBD"/>
</dbReference>
<accession>A0A512ASS6</accession>
<dbReference type="OrthoDB" id="1028138at2"/>
<keyword evidence="2" id="KW-1185">Reference proteome</keyword>
<protein>
    <submittedName>
        <fullName evidence="1">Uncharacterized protein</fullName>
    </submittedName>
</protein>
<comment type="caution">
    <text evidence="1">The sequence shown here is derived from an EMBL/GenBank/DDBJ whole genome shotgun (WGS) entry which is preliminary data.</text>
</comment>
<gene>
    <name evidence="1" type="ORF">AAE02nite_04260</name>
</gene>
<dbReference type="RefSeq" id="WP_146894810.1">
    <property type="nucleotide sequence ID" value="NZ_BJYS01000002.1"/>
</dbReference>
<dbReference type="AlphaFoldDB" id="A0A512ASS6"/>
<evidence type="ECO:0000313" key="2">
    <source>
        <dbReference type="Proteomes" id="UP000321532"/>
    </source>
</evidence>
<proteinExistence type="predicted"/>
<dbReference type="SUPFAM" id="SSF53067">
    <property type="entry name" value="Actin-like ATPase domain"/>
    <property type="match status" value="1"/>
</dbReference>
<name>A0A512ASS6_9BACT</name>
<reference evidence="1 2" key="1">
    <citation type="submission" date="2019-07" db="EMBL/GenBank/DDBJ databases">
        <title>Whole genome shotgun sequence of Adhaeribacter aerolatus NBRC 106133.</title>
        <authorList>
            <person name="Hosoyama A."/>
            <person name="Uohara A."/>
            <person name="Ohji S."/>
            <person name="Ichikawa N."/>
        </authorList>
    </citation>
    <scope>NUCLEOTIDE SEQUENCE [LARGE SCALE GENOMIC DNA]</scope>
    <source>
        <strain evidence="1 2">NBRC 106133</strain>
    </source>
</reference>
<evidence type="ECO:0000313" key="1">
    <source>
        <dbReference type="EMBL" id="GEO02762.1"/>
    </source>
</evidence>
<organism evidence="1 2">
    <name type="scientific">Adhaeribacter aerolatus</name>
    <dbReference type="NCBI Taxonomy" id="670289"/>
    <lineage>
        <taxon>Bacteria</taxon>
        <taxon>Pseudomonadati</taxon>
        <taxon>Bacteroidota</taxon>
        <taxon>Cytophagia</taxon>
        <taxon>Cytophagales</taxon>
        <taxon>Hymenobacteraceae</taxon>
        <taxon>Adhaeribacter</taxon>
    </lineage>
</organism>
<sequence>MPKVFRLHDKGKQQIEGWQQSSQITHIEINDITDPTGAKASKIVTSIPTPFARMHLFETAFDFVNADKGRHQQSLYHELVSHYWDLFELLFNYHHYQEAGKKISIRRWNIESELQILRTNPGTKLLGDTLRLFLNDGRFQGFADLYLIYYEYTRPNGETAERLIGGTSPFTLLFTTPAVQPLDIERPQARGHYFDKNIVLLHDRDRAFQDFVYSLFLTKPQLRQKNFSGSVFANLNLERFNALELRGDITPTSFATTYSTLADVQGNPVTIKDLVLPTRSNAIEISSDLFIRVSPTVSQPAVLPIVLKPNLKIEANYLNGQRWDAATTVPWVEQVPLENRILPGKKYKYPYLTIGDFLEEHLIEMPYEVNTDRFHTGQVTYSYGADTRLKHKFPYLLPIKRTFFDYFDVHDLYENLTFAIDINHIKVSLRVPVQGNDFITYERSYYTNPQNPKDQYGQEIPEKGAIVKAKIGLGFFPFYKMRSQPQHNDLYKVMLVDDDTAPNLVNKRYDLNFYVQNQLITPEGGSRSAQKIQRTSKTMASAGSTYFEVRHTHFDYLELICPQGEHVKGLIVPKWTELDRGTQNFTFSVDFGTTNTHVAYNNQPGAHPKTFNIGLADMQVVLLNSPSADANKTVYERYRAGFGELFPVLLIQNREFVPSFIGEQGSIFEFPIRTATCETPNFPNEPTQVLGNINIGFAINSEVSAVQQARYETNLKWSMELDTHGEDRIEAFFRELLWMMKHKVALNNGIIENTKLIWFRPLSFDMFSLNQFKSKWDEAYQQIFKTSQSTINITESVAPYYYLTATNQVVANRDENVVNIDIGGGTTDLLFLKGQQPAFSTSFRFAGDDLWSEGYNRMQGNGKQNGFLQSYRQESRAMPTSSQEQEARQAFELAMNNEQFHSADVVSLLFSYDDELRFSQHLLKSRQLRIIFYLHYTAIIYHIGQLIKHLDIDTPRYFCFSGKGSLYVKLLSGGANMMVVERLTKAILKKVTGQEPKANFKIILANNPKEATANGGVLFDGSAEHSAYDYIQETKLLGGTEPLDIRVNFTTGEQVDATVRESVLANAQAYLNLVLQEPEVVSMLPDLGVQVDMNFMREYLRQQISDSLSIGLNQLHKHLRRDEVLPETLFFYPLKQTLFNLSRELYEKHYAHKATV</sequence>
<dbReference type="Proteomes" id="UP000321532">
    <property type="component" value="Unassembled WGS sequence"/>
</dbReference>
<dbReference type="EMBL" id="BJYS01000002">
    <property type="protein sequence ID" value="GEO02762.1"/>
    <property type="molecule type" value="Genomic_DNA"/>
</dbReference>